<dbReference type="InterPro" id="IPR045277">
    <property type="entry name" value="DRE1A-I"/>
</dbReference>
<keyword evidence="3" id="KW-0805">Transcription regulation</keyword>
<protein>
    <recommendedName>
        <fullName evidence="10">AP2/ERF domain-containing protein</fullName>
    </recommendedName>
</protein>
<dbReference type="GO" id="GO:0003677">
    <property type="term" value="F:DNA binding"/>
    <property type="evidence" value="ECO:0007669"/>
    <property type="project" value="UniProtKB-KW"/>
</dbReference>
<comment type="subcellular location">
    <subcellularLocation>
        <location evidence="1">Nucleus</location>
    </subcellularLocation>
</comment>
<dbReference type="FunFam" id="3.30.730.10:FF:000001">
    <property type="entry name" value="Ethylene-responsive transcription factor 2"/>
    <property type="match status" value="1"/>
</dbReference>
<reference evidence="11 12" key="1">
    <citation type="submission" date="2024-04" db="EMBL/GenBank/DDBJ databases">
        <title>The reference genome of an endangered Asteraceae, Deinandra increscens subsp. villosa, native to the Central Coast of California.</title>
        <authorList>
            <person name="Guilliams M."/>
            <person name="Hasenstab-Lehman K."/>
            <person name="Meyer R."/>
            <person name="Mcevoy S."/>
        </authorList>
    </citation>
    <scope>NUCLEOTIDE SEQUENCE [LARGE SCALE GENOMIC DNA]</scope>
    <source>
        <tissue evidence="11">Leaf</tissue>
    </source>
</reference>
<evidence type="ECO:0000313" key="11">
    <source>
        <dbReference type="EMBL" id="KAK9048430.1"/>
    </source>
</evidence>
<dbReference type="PRINTS" id="PR00367">
    <property type="entry name" value="ETHRSPELEMNT"/>
</dbReference>
<dbReference type="EMBL" id="JBCNJP010012356">
    <property type="protein sequence ID" value="KAK9048430.1"/>
    <property type="molecule type" value="Genomic_DNA"/>
</dbReference>
<dbReference type="PROSITE" id="PS51032">
    <property type="entry name" value="AP2_ERF"/>
    <property type="match status" value="1"/>
</dbReference>
<dbReference type="Pfam" id="PF00847">
    <property type="entry name" value="AP2"/>
    <property type="match status" value="1"/>
</dbReference>
<evidence type="ECO:0000256" key="2">
    <source>
        <dbReference type="ARBA" id="ARBA00022821"/>
    </source>
</evidence>
<dbReference type="PANTHER" id="PTHR31839:SF85">
    <property type="entry name" value="AP2_ERF DOMAIN-CONTAINING PROTEIN"/>
    <property type="match status" value="1"/>
</dbReference>
<dbReference type="InterPro" id="IPR036955">
    <property type="entry name" value="AP2/ERF_dom_sf"/>
</dbReference>
<dbReference type="CDD" id="cd00018">
    <property type="entry name" value="AP2"/>
    <property type="match status" value="1"/>
</dbReference>
<dbReference type="Proteomes" id="UP001408789">
    <property type="component" value="Unassembled WGS sequence"/>
</dbReference>
<evidence type="ECO:0000256" key="5">
    <source>
        <dbReference type="ARBA" id="ARBA00023159"/>
    </source>
</evidence>
<evidence type="ECO:0000256" key="1">
    <source>
        <dbReference type="ARBA" id="ARBA00004123"/>
    </source>
</evidence>
<feature type="domain" description="AP2/ERF" evidence="10">
    <location>
        <begin position="55"/>
        <end position="111"/>
    </location>
</feature>
<keyword evidence="4" id="KW-0238">DNA-binding</keyword>
<keyword evidence="7" id="KW-0539">Nucleus</keyword>
<name>A0AAP0C3E8_9ASTR</name>
<evidence type="ECO:0000259" key="10">
    <source>
        <dbReference type="PROSITE" id="PS51032"/>
    </source>
</evidence>
<sequence length="225" mass="23457">MADPPPPPPPPPPSPPPPTEDPILKVQLPPKTSSSAAAGSSSRRSPSAGSGKHPTYRGIRSRSGKWVSEIREPRKSKRIWLGTYPRPEMAAAAYDVAALSLKGADAVLNFPDLAGLYKVPAAPEPGLIRNAAGAAAALMIKKSSSSSSSLASSGGADLIPLAGETPGAAEAAAGKEFVDEEEFFDMPNMLADMAEGMLMSPPRQPRTDDLSPGDSSDCSDHLWNY</sequence>
<evidence type="ECO:0000256" key="4">
    <source>
        <dbReference type="ARBA" id="ARBA00023125"/>
    </source>
</evidence>
<dbReference type="GO" id="GO:0003700">
    <property type="term" value="F:DNA-binding transcription factor activity"/>
    <property type="evidence" value="ECO:0007669"/>
    <property type="project" value="InterPro"/>
</dbReference>
<evidence type="ECO:0000313" key="12">
    <source>
        <dbReference type="Proteomes" id="UP001408789"/>
    </source>
</evidence>
<dbReference type="AlphaFoldDB" id="A0AAP0C3E8"/>
<feature type="compositionally biased region" description="Pro residues" evidence="9">
    <location>
        <begin position="1"/>
        <end position="20"/>
    </location>
</feature>
<proteinExistence type="inferred from homology"/>
<dbReference type="Gene3D" id="3.30.730.10">
    <property type="entry name" value="AP2/ERF domain"/>
    <property type="match status" value="1"/>
</dbReference>
<keyword evidence="6" id="KW-0804">Transcription</keyword>
<comment type="similarity">
    <text evidence="8">Belongs to the AP2/ERF transcription factor family. ERF subfamily.</text>
</comment>
<comment type="caution">
    <text evidence="11">The sequence shown here is derived from an EMBL/GenBank/DDBJ whole genome shotgun (WGS) entry which is preliminary data.</text>
</comment>
<dbReference type="InterPro" id="IPR016177">
    <property type="entry name" value="DNA-bd_dom_sf"/>
</dbReference>
<accession>A0AAP0C3E8</accession>
<feature type="region of interest" description="Disordered" evidence="9">
    <location>
        <begin position="1"/>
        <end position="69"/>
    </location>
</feature>
<evidence type="ECO:0000256" key="6">
    <source>
        <dbReference type="ARBA" id="ARBA00023163"/>
    </source>
</evidence>
<evidence type="ECO:0000256" key="8">
    <source>
        <dbReference type="ARBA" id="ARBA00024343"/>
    </source>
</evidence>
<evidence type="ECO:0000256" key="7">
    <source>
        <dbReference type="ARBA" id="ARBA00023242"/>
    </source>
</evidence>
<feature type="region of interest" description="Disordered" evidence="9">
    <location>
        <begin position="194"/>
        <end position="225"/>
    </location>
</feature>
<feature type="compositionally biased region" description="Low complexity" evidence="9">
    <location>
        <begin position="33"/>
        <end position="51"/>
    </location>
</feature>
<evidence type="ECO:0000256" key="3">
    <source>
        <dbReference type="ARBA" id="ARBA00023015"/>
    </source>
</evidence>
<keyword evidence="5" id="KW-0010">Activator</keyword>
<gene>
    <name evidence="11" type="ORF">SSX86_032607</name>
</gene>
<dbReference type="InterPro" id="IPR001471">
    <property type="entry name" value="AP2/ERF_dom"/>
</dbReference>
<dbReference type="PANTHER" id="PTHR31839">
    <property type="entry name" value="DEHYDRATION-RESPONSIVE ELEMENT-BINDING PROTEIN 1D"/>
    <property type="match status" value="1"/>
</dbReference>
<dbReference type="GO" id="GO:0006952">
    <property type="term" value="P:defense response"/>
    <property type="evidence" value="ECO:0007669"/>
    <property type="project" value="UniProtKB-KW"/>
</dbReference>
<dbReference type="GO" id="GO:0005634">
    <property type="term" value="C:nucleus"/>
    <property type="evidence" value="ECO:0007669"/>
    <property type="project" value="UniProtKB-SubCell"/>
</dbReference>
<keyword evidence="2" id="KW-0611">Plant defense</keyword>
<organism evidence="11 12">
    <name type="scientific">Deinandra increscens subsp. villosa</name>
    <dbReference type="NCBI Taxonomy" id="3103831"/>
    <lineage>
        <taxon>Eukaryota</taxon>
        <taxon>Viridiplantae</taxon>
        <taxon>Streptophyta</taxon>
        <taxon>Embryophyta</taxon>
        <taxon>Tracheophyta</taxon>
        <taxon>Spermatophyta</taxon>
        <taxon>Magnoliopsida</taxon>
        <taxon>eudicotyledons</taxon>
        <taxon>Gunneridae</taxon>
        <taxon>Pentapetalae</taxon>
        <taxon>asterids</taxon>
        <taxon>campanulids</taxon>
        <taxon>Asterales</taxon>
        <taxon>Asteraceae</taxon>
        <taxon>Asteroideae</taxon>
        <taxon>Heliantheae alliance</taxon>
        <taxon>Madieae</taxon>
        <taxon>Madiinae</taxon>
        <taxon>Deinandra</taxon>
    </lineage>
</organism>
<dbReference type="SMART" id="SM00380">
    <property type="entry name" value="AP2"/>
    <property type="match status" value="1"/>
</dbReference>
<evidence type="ECO:0000256" key="9">
    <source>
        <dbReference type="SAM" id="MobiDB-lite"/>
    </source>
</evidence>
<dbReference type="SUPFAM" id="SSF54171">
    <property type="entry name" value="DNA-binding domain"/>
    <property type="match status" value="1"/>
</dbReference>
<keyword evidence="12" id="KW-1185">Reference proteome</keyword>